<name>A0ABQ3Y185_9ACTN</name>
<evidence type="ECO:0000256" key="3">
    <source>
        <dbReference type="SAM" id="MobiDB-lite"/>
    </source>
</evidence>
<feature type="compositionally biased region" description="Polar residues" evidence="3">
    <location>
        <begin position="464"/>
        <end position="474"/>
    </location>
</feature>
<dbReference type="Proteomes" id="UP000609879">
    <property type="component" value="Unassembled WGS sequence"/>
</dbReference>
<comment type="caution">
    <text evidence="4">The sequence shown here is derived from an EMBL/GenBank/DDBJ whole genome shotgun (WGS) entry which is preliminary data.</text>
</comment>
<dbReference type="PANTHER" id="PTHR16222:SF24">
    <property type="entry name" value="ADP-RIBOSYLHYDROLASE ARH3"/>
    <property type="match status" value="1"/>
</dbReference>
<dbReference type="PANTHER" id="PTHR16222">
    <property type="entry name" value="ADP-RIBOSYLGLYCOHYDROLASE"/>
    <property type="match status" value="1"/>
</dbReference>
<dbReference type="Gene3D" id="1.10.4080.10">
    <property type="entry name" value="ADP-ribosylation/Crystallin J1"/>
    <property type="match status" value="1"/>
</dbReference>
<gene>
    <name evidence="4" type="ORF">Ade02nite_23830</name>
</gene>
<sequence length="553" mass="59699">MNETQSEAKRRQRTISSMLWAAWADAVGFISELTDENGLSRRLGGRPLVEPVEWVRRVGGRFGVEVTLPAGCYSDDTQLRLATARAISGHGFDVEAFARVELPVWPAYALGGGRASKAAAANLAKPNIPWFGNFFEGWHDAGGNGVAMRIQPHIWSAQSPASLGPHLLDVIVNGTTTHGHPRALVGAVLHAVALGVAIDSGVAPKFKDLPELLNVVDKAVELIDGNHQLASLWRPSWEKATGRPFAEAWHVTVDECRELLVTAQQVTETTDSPERMYEGLIAALKLTDPAQRGSGTTTAVAALVLAAALPSDPAAVSLLAARSLQTDTDTIATMAAAIVGVSDEPTLPAPLLDSAYMREEAIRLATIATNGPTETFSYPDLLHWSPPRSQLEAVGLAGGQVAIGGIGWVKPIHGIDPVEGKDGVWQWVTSDFGPSFLVKRRQEIRKLPEGNWPARRSQIVDPKSANNRESSPATTPRDRGRIGRPLGQLQGRVRGNMQDEKLPIDLDQIIEWVSKQGFHDQALGYALRRIAEQGTVEQLVAFATAIRGRIHHP</sequence>
<dbReference type="EMBL" id="BOMI01000037">
    <property type="protein sequence ID" value="GID73742.1"/>
    <property type="molecule type" value="Genomic_DNA"/>
</dbReference>
<keyword evidence="2" id="KW-0378">Hydrolase</keyword>
<feature type="region of interest" description="Disordered" evidence="3">
    <location>
        <begin position="453"/>
        <end position="487"/>
    </location>
</feature>
<comment type="similarity">
    <text evidence="1">Belongs to the ADP-ribosylglycohydrolase family.</text>
</comment>
<dbReference type="InterPro" id="IPR005502">
    <property type="entry name" value="Ribosyl_crysJ1"/>
</dbReference>
<proteinExistence type="inferred from homology"/>
<protein>
    <recommendedName>
        <fullName evidence="6">ADP-ribosylglycohydrolase</fullName>
    </recommendedName>
</protein>
<dbReference type="InterPro" id="IPR050792">
    <property type="entry name" value="ADP-ribosylglycohydrolase"/>
</dbReference>
<dbReference type="RefSeq" id="WP_203761643.1">
    <property type="nucleotide sequence ID" value="NZ_BAAABO010000027.1"/>
</dbReference>
<keyword evidence="5" id="KW-1185">Reference proteome</keyword>
<evidence type="ECO:0000256" key="2">
    <source>
        <dbReference type="ARBA" id="ARBA00022801"/>
    </source>
</evidence>
<dbReference type="SUPFAM" id="SSF101478">
    <property type="entry name" value="ADP-ribosylglycohydrolase"/>
    <property type="match status" value="1"/>
</dbReference>
<evidence type="ECO:0000256" key="1">
    <source>
        <dbReference type="ARBA" id="ARBA00010702"/>
    </source>
</evidence>
<organism evidence="4 5">
    <name type="scientific">Paractinoplanes deccanensis</name>
    <dbReference type="NCBI Taxonomy" id="113561"/>
    <lineage>
        <taxon>Bacteria</taxon>
        <taxon>Bacillati</taxon>
        <taxon>Actinomycetota</taxon>
        <taxon>Actinomycetes</taxon>
        <taxon>Micromonosporales</taxon>
        <taxon>Micromonosporaceae</taxon>
        <taxon>Paractinoplanes</taxon>
    </lineage>
</organism>
<reference evidence="4 5" key="1">
    <citation type="submission" date="2021-01" db="EMBL/GenBank/DDBJ databases">
        <title>Whole genome shotgun sequence of Actinoplanes deccanensis NBRC 13994.</title>
        <authorList>
            <person name="Komaki H."/>
            <person name="Tamura T."/>
        </authorList>
    </citation>
    <scope>NUCLEOTIDE SEQUENCE [LARGE SCALE GENOMIC DNA]</scope>
    <source>
        <strain evidence="4 5">NBRC 13994</strain>
    </source>
</reference>
<dbReference type="Pfam" id="PF03747">
    <property type="entry name" value="ADP_ribosyl_GH"/>
    <property type="match status" value="1"/>
</dbReference>
<dbReference type="InterPro" id="IPR036705">
    <property type="entry name" value="Ribosyl_crysJ1_sf"/>
</dbReference>
<accession>A0ABQ3Y185</accession>
<evidence type="ECO:0008006" key="6">
    <source>
        <dbReference type="Google" id="ProtNLM"/>
    </source>
</evidence>
<evidence type="ECO:0000313" key="5">
    <source>
        <dbReference type="Proteomes" id="UP000609879"/>
    </source>
</evidence>
<evidence type="ECO:0000313" key="4">
    <source>
        <dbReference type="EMBL" id="GID73742.1"/>
    </source>
</evidence>